<proteinExistence type="predicted"/>
<name>A0A1Y5RE18_9RHOB</name>
<dbReference type="EMBL" id="FWFL01000001">
    <property type="protein sequence ID" value="SLN12714.1"/>
    <property type="molecule type" value="Genomic_DNA"/>
</dbReference>
<organism evidence="1 2">
    <name type="scientific">Roseovarius litorisediminis</name>
    <dbReference type="NCBI Taxonomy" id="1312363"/>
    <lineage>
        <taxon>Bacteria</taxon>
        <taxon>Pseudomonadati</taxon>
        <taxon>Pseudomonadota</taxon>
        <taxon>Alphaproteobacteria</taxon>
        <taxon>Rhodobacterales</taxon>
        <taxon>Roseobacteraceae</taxon>
        <taxon>Roseovarius</taxon>
    </lineage>
</organism>
<dbReference type="OrthoDB" id="7274329at2"/>
<gene>
    <name evidence="1" type="ORF">PEL8287_00440</name>
</gene>
<dbReference type="PROSITE" id="PS51257">
    <property type="entry name" value="PROKAR_LIPOPROTEIN"/>
    <property type="match status" value="1"/>
</dbReference>
<keyword evidence="2" id="KW-1185">Reference proteome</keyword>
<evidence type="ECO:0000313" key="1">
    <source>
        <dbReference type="EMBL" id="SLN12714.1"/>
    </source>
</evidence>
<evidence type="ECO:0000313" key="2">
    <source>
        <dbReference type="Proteomes" id="UP000193827"/>
    </source>
</evidence>
<evidence type="ECO:0008006" key="3">
    <source>
        <dbReference type="Google" id="ProtNLM"/>
    </source>
</evidence>
<reference evidence="1 2" key="1">
    <citation type="submission" date="2017-03" db="EMBL/GenBank/DDBJ databases">
        <authorList>
            <person name="Afonso C.L."/>
            <person name="Miller P.J."/>
            <person name="Scott M.A."/>
            <person name="Spackman E."/>
            <person name="Goraichik I."/>
            <person name="Dimitrov K.M."/>
            <person name="Suarez D.L."/>
            <person name="Swayne D.E."/>
        </authorList>
    </citation>
    <scope>NUCLEOTIDE SEQUENCE [LARGE SCALE GENOMIC DNA]</scope>
    <source>
        <strain evidence="1 2">CECT 8287</strain>
    </source>
</reference>
<protein>
    <recommendedName>
        <fullName evidence="3">Lipoprotein</fullName>
    </recommendedName>
</protein>
<sequence>MLYPIRLTRRLALMATTALIVACAPLKIYYKEGVQVARMETDQTDCEISALEKVPKDIRTRYIPPTYTPYQYCDRYGRCYWRQRLVSPGRHVSYDSNGPLRDKVTAQCMAQKGYQLVELPACGSAVTQSVPVHATQVLPRLGPKSCAIRLKSGRWQIVTP</sequence>
<dbReference type="Proteomes" id="UP000193827">
    <property type="component" value="Unassembled WGS sequence"/>
</dbReference>
<dbReference type="RefSeq" id="WP_139837667.1">
    <property type="nucleotide sequence ID" value="NZ_FWFL01000001.1"/>
</dbReference>
<accession>A0A1Y5RE18</accession>
<dbReference type="AlphaFoldDB" id="A0A1Y5RE18"/>